<keyword evidence="9" id="KW-1185">Reference proteome</keyword>
<evidence type="ECO:0000256" key="5">
    <source>
        <dbReference type="ARBA" id="ARBA00022989"/>
    </source>
</evidence>
<sequence length="252" mass="27932">MIAIRPVLACFMNKSPFEQKVFLACCVICVASLLQFLDWPINLESSKLLARVCKDLPFTMDPFSLSYCAAANQSKSSLLVPFPVSSPSSFIQQSLCLSTHPSLTPCTALEAPQVFPLPSTVEGLELRGRPRPNNLRSVTQFSPNPFCPPLRLSRASPSFNGFLVFLTLYFVVIRKPIQHAGLTMNQLPQSLTFLASYLCCLASNCQLNFMMNFDSTMFMFLLVCLIYNSSSCLLGQIPRLPLVAEAADRQVL</sequence>
<keyword evidence="7" id="KW-0934">Plastid</keyword>
<reference evidence="8 9" key="1">
    <citation type="journal article" date="2023" name="Hortic Res">
        <title>Pangenome of water caltrop reveals structural variations and asymmetric subgenome divergence after allopolyploidization.</title>
        <authorList>
            <person name="Zhang X."/>
            <person name="Chen Y."/>
            <person name="Wang L."/>
            <person name="Yuan Y."/>
            <person name="Fang M."/>
            <person name="Shi L."/>
            <person name="Lu R."/>
            <person name="Comes H.P."/>
            <person name="Ma Y."/>
            <person name="Chen Y."/>
            <person name="Huang G."/>
            <person name="Zhou Y."/>
            <person name="Zheng Z."/>
            <person name="Qiu Y."/>
        </authorList>
    </citation>
    <scope>NUCLEOTIDE SEQUENCE [LARGE SCALE GENOMIC DNA]</scope>
    <source>
        <strain evidence="8">F231</strain>
    </source>
</reference>
<comment type="function">
    <text evidence="7">Involved in protein precursor import into chloroplasts.</text>
</comment>
<dbReference type="PANTHER" id="PTHR33510:SF11">
    <property type="entry name" value="PROTEIN TIC 20-V, CHLOROPLASTIC"/>
    <property type="match status" value="1"/>
</dbReference>
<protein>
    <recommendedName>
        <fullName evidence="7">Protein TIC 20</fullName>
    </recommendedName>
</protein>
<feature type="transmembrane region" description="Helical" evidence="7">
    <location>
        <begin position="21"/>
        <end position="41"/>
    </location>
</feature>
<evidence type="ECO:0000256" key="2">
    <source>
        <dbReference type="ARBA" id="ARBA00009596"/>
    </source>
</evidence>
<evidence type="ECO:0000256" key="1">
    <source>
        <dbReference type="ARBA" id="ARBA00004478"/>
    </source>
</evidence>
<dbReference type="GO" id="GO:0009706">
    <property type="term" value="C:chloroplast inner membrane"/>
    <property type="evidence" value="ECO:0007669"/>
    <property type="project" value="UniProtKB-SubCell"/>
</dbReference>
<dbReference type="Pfam" id="PF16166">
    <property type="entry name" value="TIC20"/>
    <property type="match status" value="1"/>
</dbReference>
<gene>
    <name evidence="8" type="ORF">SAY86_028168</name>
</gene>
<name>A0AAN7RAH4_TRANT</name>
<keyword evidence="4" id="KW-1001">Plastid inner membrane</keyword>
<organism evidence="8 9">
    <name type="scientific">Trapa natans</name>
    <name type="common">Water chestnut</name>
    <dbReference type="NCBI Taxonomy" id="22666"/>
    <lineage>
        <taxon>Eukaryota</taxon>
        <taxon>Viridiplantae</taxon>
        <taxon>Streptophyta</taxon>
        <taxon>Embryophyta</taxon>
        <taxon>Tracheophyta</taxon>
        <taxon>Spermatophyta</taxon>
        <taxon>Magnoliopsida</taxon>
        <taxon>eudicotyledons</taxon>
        <taxon>Gunneridae</taxon>
        <taxon>Pentapetalae</taxon>
        <taxon>rosids</taxon>
        <taxon>malvids</taxon>
        <taxon>Myrtales</taxon>
        <taxon>Lythraceae</taxon>
        <taxon>Trapa</taxon>
    </lineage>
</organism>
<dbReference type="InterPro" id="IPR005691">
    <property type="entry name" value="Tic20"/>
</dbReference>
<keyword evidence="7" id="KW-0150">Chloroplast</keyword>
<keyword evidence="3 7" id="KW-0812">Transmembrane</keyword>
<evidence type="ECO:0000256" key="7">
    <source>
        <dbReference type="RuleBase" id="RU367003"/>
    </source>
</evidence>
<accession>A0AAN7RAH4</accession>
<keyword evidence="5 7" id="KW-1133">Transmembrane helix</keyword>
<evidence type="ECO:0000256" key="6">
    <source>
        <dbReference type="ARBA" id="ARBA00023136"/>
    </source>
</evidence>
<evidence type="ECO:0000313" key="8">
    <source>
        <dbReference type="EMBL" id="KAK4795842.1"/>
    </source>
</evidence>
<comment type="caution">
    <text evidence="8">The sequence shown here is derived from an EMBL/GenBank/DDBJ whole genome shotgun (WGS) entry which is preliminary data.</text>
</comment>
<dbReference type="PANTHER" id="PTHR33510">
    <property type="entry name" value="PROTEIN TIC 20-II, CHLOROPLASTIC"/>
    <property type="match status" value="1"/>
</dbReference>
<dbReference type="AlphaFoldDB" id="A0AAN7RAH4"/>
<keyword evidence="6 7" id="KW-0472">Membrane</keyword>
<dbReference type="Proteomes" id="UP001346149">
    <property type="component" value="Unassembled WGS sequence"/>
</dbReference>
<dbReference type="EMBL" id="JAXQNO010000006">
    <property type="protein sequence ID" value="KAK4795842.1"/>
    <property type="molecule type" value="Genomic_DNA"/>
</dbReference>
<comment type="subcellular location">
    <subcellularLocation>
        <location evidence="1">Plastid</location>
        <location evidence="1">Chloroplast inner membrane</location>
        <topology evidence="1">Multi-pass membrane protein</topology>
    </subcellularLocation>
    <subcellularLocation>
        <location evidence="7">Plastid</location>
        <location evidence="7">Chloroplast membrane</location>
        <topology evidence="7">Multi-pass membrane protein</topology>
    </subcellularLocation>
</comment>
<evidence type="ECO:0000256" key="4">
    <source>
        <dbReference type="ARBA" id="ARBA00022780"/>
    </source>
</evidence>
<evidence type="ECO:0000313" key="9">
    <source>
        <dbReference type="Proteomes" id="UP001346149"/>
    </source>
</evidence>
<comment type="similarity">
    <text evidence="2 7">Belongs to the Tic20 family.</text>
</comment>
<evidence type="ECO:0000256" key="3">
    <source>
        <dbReference type="ARBA" id="ARBA00022692"/>
    </source>
</evidence>
<proteinExistence type="inferred from homology"/>
<comment type="caution">
    <text evidence="7">Lacks conserved residue(s) required for the propagation of feature annotation.</text>
</comment>